<evidence type="ECO:0000256" key="1">
    <source>
        <dbReference type="SAM" id="SignalP"/>
    </source>
</evidence>
<protein>
    <submittedName>
        <fullName evidence="2">Uncharacterized protein</fullName>
    </submittedName>
</protein>
<keyword evidence="3" id="KW-1185">Reference proteome</keyword>
<feature type="chain" id="PRO_5045841521" evidence="1">
    <location>
        <begin position="20"/>
        <end position="131"/>
    </location>
</feature>
<dbReference type="EMBL" id="JAUFPT010000002">
    <property type="protein sequence ID" value="MDN3569250.1"/>
    <property type="molecule type" value="Genomic_DNA"/>
</dbReference>
<proteinExistence type="predicted"/>
<name>A0ABT8AHL8_9HYPH</name>
<dbReference type="RefSeq" id="WP_238292310.1">
    <property type="nucleotide sequence ID" value="NZ_BPQS01000053.1"/>
</dbReference>
<organism evidence="2 3">
    <name type="scientific">Methylobacterium longum</name>
    <dbReference type="NCBI Taxonomy" id="767694"/>
    <lineage>
        <taxon>Bacteria</taxon>
        <taxon>Pseudomonadati</taxon>
        <taxon>Pseudomonadota</taxon>
        <taxon>Alphaproteobacteria</taxon>
        <taxon>Hyphomicrobiales</taxon>
        <taxon>Methylobacteriaceae</taxon>
        <taxon>Methylobacterium</taxon>
    </lineage>
</organism>
<reference evidence="3" key="1">
    <citation type="journal article" date="2019" name="Int. J. Syst. Evol. Microbiol.">
        <title>The Global Catalogue of Microorganisms (GCM) 10K type strain sequencing project: providing services to taxonomists for standard genome sequencing and annotation.</title>
        <authorList>
            <consortium name="The Broad Institute Genomics Platform"/>
            <consortium name="The Broad Institute Genome Sequencing Center for Infectious Disease"/>
            <person name="Wu L."/>
            <person name="Ma J."/>
        </authorList>
    </citation>
    <scope>NUCLEOTIDE SEQUENCE [LARGE SCALE GENOMIC DNA]</scope>
    <source>
        <strain evidence="3">CECT 7806</strain>
    </source>
</reference>
<gene>
    <name evidence="2" type="ORF">QWZ18_01265</name>
</gene>
<accession>A0ABT8AHL8</accession>
<feature type="signal peptide" evidence="1">
    <location>
        <begin position="1"/>
        <end position="19"/>
    </location>
</feature>
<comment type="caution">
    <text evidence="2">The sequence shown here is derived from an EMBL/GenBank/DDBJ whole genome shotgun (WGS) entry which is preliminary data.</text>
</comment>
<sequence length="131" mass="14042">MRAALAVLALVAAEGAAQAADCRIAKVLFGNISIDPAGPDGEAYVRQSDFGMTNSVGIIRGTITIGRDNLEVRDRDGAVVGQIEPDTGRILGFDEACDKRRRPRYLPIEKDLGAIINGDYLAGMVRGRMPR</sequence>
<keyword evidence="1" id="KW-0732">Signal</keyword>
<evidence type="ECO:0000313" key="2">
    <source>
        <dbReference type="EMBL" id="MDN3569250.1"/>
    </source>
</evidence>
<dbReference type="Proteomes" id="UP001244297">
    <property type="component" value="Unassembled WGS sequence"/>
</dbReference>
<evidence type="ECO:0000313" key="3">
    <source>
        <dbReference type="Proteomes" id="UP001244297"/>
    </source>
</evidence>